<accession>K9TLV5</accession>
<dbReference type="KEGG" id="oac:Oscil6304_4296"/>
<dbReference type="RefSeq" id="WP_015150446.1">
    <property type="nucleotide sequence ID" value="NC_019693.1"/>
</dbReference>
<organism evidence="2 3">
    <name type="scientific">Oscillatoria acuminata PCC 6304</name>
    <dbReference type="NCBI Taxonomy" id="56110"/>
    <lineage>
        <taxon>Bacteria</taxon>
        <taxon>Bacillati</taxon>
        <taxon>Cyanobacteriota</taxon>
        <taxon>Cyanophyceae</taxon>
        <taxon>Oscillatoriophycideae</taxon>
        <taxon>Oscillatoriales</taxon>
        <taxon>Oscillatoriaceae</taxon>
        <taxon>Oscillatoria</taxon>
    </lineage>
</organism>
<evidence type="ECO:0000313" key="2">
    <source>
        <dbReference type="EMBL" id="AFY83822.1"/>
    </source>
</evidence>
<keyword evidence="1" id="KW-0812">Transmembrane</keyword>
<evidence type="ECO:0000256" key="1">
    <source>
        <dbReference type="SAM" id="Phobius"/>
    </source>
</evidence>
<proteinExistence type="predicted"/>
<dbReference type="Proteomes" id="UP000010367">
    <property type="component" value="Chromosome"/>
</dbReference>
<dbReference type="AlphaFoldDB" id="K9TLV5"/>
<name>K9TLV5_9CYAN</name>
<dbReference type="EMBL" id="CP003607">
    <property type="protein sequence ID" value="AFY83822.1"/>
    <property type="molecule type" value="Genomic_DNA"/>
</dbReference>
<keyword evidence="1" id="KW-0472">Membrane</keyword>
<reference evidence="2 3" key="1">
    <citation type="submission" date="2012-06" db="EMBL/GenBank/DDBJ databases">
        <title>Finished chromosome of genome of Oscillatoria acuminata PCC 6304.</title>
        <authorList>
            <consortium name="US DOE Joint Genome Institute"/>
            <person name="Gugger M."/>
            <person name="Coursin T."/>
            <person name="Rippka R."/>
            <person name="Tandeau De Marsac N."/>
            <person name="Huntemann M."/>
            <person name="Wei C.-L."/>
            <person name="Han J."/>
            <person name="Detter J.C."/>
            <person name="Han C."/>
            <person name="Tapia R."/>
            <person name="Davenport K."/>
            <person name="Daligault H."/>
            <person name="Erkkila T."/>
            <person name="Gu W."/>
            <person name="Munk A.C.C."/>
            <person name="Teshima H."/>
            <person name="Xu Y."/>
            <person name="Chain P."/>
            <person name="Chen A."/>
            <person name="Krypides N."/>
            <person name="Mavromatis K."/>
            <person name="Markowitz V."/>
            <person name="Szeto E."/>
            <person name="Ivanova N."/>
            <person name="Mikhailova N."/>
            <person name="Ovchinnikova G."/>
            <person name="Pagani I."/>
            <person name="Pati A."/>
            <person name="Goodwin L."/>
            <person name="Peters L."/>
            <person name="Pitluck S."/>
            <person name="Woyke T."/>
            <person name="Kerfeld C."/>
        </authorList>
    </citation>
    <scope>NUCLEOTIDE SEQUENCE [LARGE SCALE GENOMIC DNA]</scope>
    <source>
        <strain evidence="2 3">PCC 6304</strain>
    </source>
</reference>
<gene>
    <name evidence="2" type="ORF">Oscil6304_4296</name>
</gene>
<dbReference type="HOGENOM" id="CLU_1146313_0_0_3"/>
<dbReference type="InParanoid" id="K9TLV5"/>
<keyword evidence="3" id="KW-1185">Reference proteome</keyword>
<feature type="transmembrane region" description="Helical" evidence="1">
    <location>
        <begin position="122"/>
        <end position="141"/>
    </location>
</feature>
<feature type="transmembrane region" description="Helical" evidence="1">
    <location>
        <begin position="147"/>
        <end position="168"/>
    </location>
</feature>
<feature type="transmembrane region" description="Helical" evidence="1">
    <location>
        <begin position="62"/>
        <end position="83"/>
    </location>
</feature>
<keyword evidence="1" id="KW-1133">Transmembrane helix</keyword>
<evidence type="ECO:0000313" key="3">
    <source>
        <dbReference type="Proteomes" id="UP000010367"/>
    </source>
</evidence>
<sequence length="242" mass="27394">MTFLPHLPNLKGVKPTGDLAPALSSQEFREFMARLEMKPLLAHHPSCHYYDHHLIWIGKLPLCLGCAMMTCGIVSGIVSGLVWLPHVELLTTKPFYVWLALGIFLYIPALLQIWIQVKAYKVLARYLLGVSVTVLIYAGLWMTPFTVWGWILKIGFVIGFIGVWNLTLKVRSHYSKSPCQNCPEGRFPLCSYTMKRIPQLANRYFAQADGTDREADEFVRALQGLKASHQISGEGRSHFLHP</sequence>
<feature type="transmembrane region" description="Helical" evidence="1">
    <location>
        <begin position="95"/>
        <end position="115"/>
    </location>
</feature>
<protein>
    <recommendedName>
        <fullName evidence="4">DUF2085 domain-containing protein</fullName>
    </recommendedName>
</protein>
<evidence type="ECO:0008006" key="4">
    <source>
        <dbReference type="Google" id="ProtNLM"/>
    </source>
</evidence>